<dbReference type="Gene3D" id="3.50.50.60">
    <property type="entry name" value="FAD/NAD(P)-binding domain"/>
    <property type="match status" value="2"/>
</dbReference>
<dbReference type="Proteomes" id="UP000823862">
    <property type="component" value="Unassembled WGS sequence"/>
</dbReference>
<dbReference type="InterPro" id="IPR052206">
    <property type="entry name" value="Retinol_saturase"/>
</dbReference>
<comment type="caution">
    <text evidence="7">The sequence shown here is derived from an EMBL/GenBank/DDBJ whole genome shotgun (WGS) entry which is preliminary data.</text>
</comment>
<sequence length="496" mass="55302">MKHDVIIIGAGLGGLVCGSILSRAGLDVLVLEREAQPGGCLQSYRRHGLSYDTGFHYVGGLDEGQSLHAAFSYLGLLRLPWHRLDTAFDRIRLQGRDFAFVQGGSRAFADALAEVFPGERDALQRYAALMEEATLRQYDGLNPGKGPEDVLAAAYSDTGAWSYIEDNFRDPLLRQVLGGNALRMELRRESLPLFSFVHCNAGYTESSWRLRGDGSLIVGTLCENIRSYGGNVRCRAEVCELIEKDGRIVAVRCSDGENCEARTFISSVHPSITCGWLKESRVVKKVWRRRMAGLENTSGICTVSLRLRPQALEYFNCNHYVYNCPDVWSLPLSEGRVGGVLVSCRLPEDPADRYARQVDLLTPMSWEQCRPWADTVVGHRGEDYLALKGRLADECIALAEQSLPGLGRMVEECYVSTPLTWRDYTSTPEGSAYGMRKDYRDPLLTFLTPRMPVPNLLLTGQSLLLHGVHGVTMTSLFTCAALLGKDWVWQHIIRNK</sequence>
<accession>A0A9D2KVD6</accession>
<dbReference type="InterPro" id="IPR036188">
    <property type="entry name" value="FAD/NAD-bd_sf"/>
</dbReference>
<dbReference type="PANTHER" id="PTHR46091">
    <property type="entry name" value="BLR7054 PROTEIN"/>
    <property type="match status" value="1"/>
</dbReference>
<evidence type="ECO:0000256" key="3">
    <source>
        <dbReference type="ARBA" id="ARBA00022827"/>
    </source>
</evidence>
<name>A0A9D2KVD6_9BACE</name>
<keyword evidence="3" id="KW-0274">FAD</keyword>
<keyword evidence="4" id="KW-0521">NADP</keyword>
<evidence type="ECO:0000256" key="4">
    <source>
        <dbReference type="ARBA" id="ARBA00022857"/>
    </source>
</evidence>
<reference evidence="7" key="2">
    <citation type="submission" date="2021-04" db="EMBL/GenBank/DDBJ databases">
        <authorList>
            <person name="Gilroy R."/>
        </authorList>
    </citation>
    <scope>NUCLEOTIDE SEQUENCE</scope>
    <source>
        <strain evidence="7">ChiHjej12B11-9795</strain>
    </source>
</reference>
<feature type="domain" description="Amine oxidase" evidence="6">
    <location>
        <begin position="12"/>
        <end position="272"/>
    </location>
</feature>
<dbReference type="GO" id="GO:0016491">
    <property type="term" value="F:oxidoreductase activity"/>
    <property type="evidence" value="ECO:0007669"/>
    <property type="project" value="InterPro"/>
</dbReference>
<dbReference type="Pfam" id="PF01593">
    <property type="entry name" value="Amino_oxidase"/>
    <property type="match status" value="1"/>
</dbReference>
<dbReference type="PANTHER" id="PTHR46091:SF3">
    <property type="entry name" value="AMINE OXIDASE DOMAIN-CONTAINING PROTEIN"/>
    <property type="match status" value="1"/>
</dbReference>
<dbReference type="AlphaFoldDB" id="A0A9D2KVD6"/>
<evidence type="ECO:0000259" key="6">
    <source>
        <dbReference type="Pfam" id="PF01593"/>
    </source>
</evidence>
<keyword evidence="1" id="KW-0285">Flavoprotein</keyword>
<evidence type="ECO:0000313" key="7">
    <source>
        <dbReference type="EMBL" id="HJA84680.1"/>
    </source>
</evidence>
<evidence type="ECO:0000256" key="5">
    <source>
        <dbReference type="ARBA" id="ARBA00023027"/>
    </source>
</evidence>
<proteinExistence type="predicted"/>
<evidence type="ECO:0000256" key="2">
    <source>
        <dbReference type="ARBA" id="ARBA00022729"/>
    </source>
</evidence>
<dbReference type="EMBL" id="DWZI01000002">
    <property type="protein sequence ID" value="HJA84680.1"/>
    <property type="molecule type" value="Genomic_DNA"/>
</dbReference>
<dbReference type="SUPFAM" id="SSF51905">
    <property type="entry name" value="FAD/NAD(P)-binding domain"/>
    <property type="match status" value="1"/>
</dbReference>
<organism evidence="7 8">
    <name type="scientific">Candidatus Bacteroides avicola</name>
    <dbReference type="NCBI Taxonomy" id="2838468"/>
    <lineage>
        <taxon>Bacteria</taxon>
        <taxon>Pseudomonadati</taxon>
        <taxon>Bacteroidota</taxon>
        <taxon>Bacteroidia</taxon>
        <taxon>Bacteroidales</taxon>
        <taxon>Bacteroidaceae</taxon>
        <taxon>Bacteroides</taxon>
    </lineage>
</organism>
<evidence type="ECO:0000256" key="1">
    <source>
        <dbReference type="ARBA" id="ARBA00022630"/>
    </source>
</evidence>
<protein>
    <submittedName>
        <fullName evidence="7">NAD(P)/FAD-dependent oxidoreductase</fullName>
    </submittedName>
</protein>
<keyword evidence="5" id="KW-0520">NAD</keyword>
<evidence type="ECO:0000313" key="8">
    <source>
        <dbReference type="Proteomes" id="UP000823862"/>
    </source>
</evidence>
<reference evidence="7" key="1">
    <citation type="journal article" date="2021" name="PeerJ">
        <title>Extensive microbial diversity within the chicken gut microbiome revealed by metagenomics and culture.</title>
        <authorList>
            <person name="Gilroy R."/>
            <person name="Ravi A."/>
            <person name="Getino M."/>
            <person name="Pursley I."/>
            <person name="Horton D.L."/>
            <person name="Alikhan N.F."/>
            <person name="Baker D."/>
            <person name="Gharbi K."/>
            <person name="Hall N."/>
            <person name="Watson M."/>
            <person name="Adriaenssens E.M."/>
            <person name="Foster-Nyarko E."/>
            <person name="Jarju S."/>
            <person name="Secka A."/>
            <person name="Antonio M."/>
            <person name="Oren A."/>
            <person name="Chaudhuri R.R."/>
            <person name="La Ragione R."/>
            <person name="Hildebrand F."/>
            <person name="Pallen M.J."/>
        </authorList>
    </citation>
    <scope>NUCLEOTIDE SEQUENCE</scope>
    <source>
        <strain evidence="7">ChiHjej12B11-9795</strain>
    </source>
</reference>
<dbReference type="InterPro" id="IPR002937">
    <property type="entry name" value="Amino_oxidase"/>
</dbReference>
<gene>
    <name evidence="7" type="ORF">H9950_00510</name>
</gene>
<keyword evidence="2" id="KW-0732">Signal</keyword>